<evidence type="ECO:0000256" key="1">
    <source>
        <dbReference type="SAM" id="MobiDB-lite"/>
    </source>
</evidence>
<dbReference type="Proteomes" id="UP000299102">
    <property type="component" value="Unassembled WGS sequence"/>
</dbReference>
<feature type="region of interest" description="Disordered" evidence="1">
    <location>
        <begin position="27"/>
        <end position="53"/>
    </location>
</feature>
<protein>
    <submittedName>
        <fullName evidence="2">Uncharacterized protein</fullName>
    </submittedName>
</protein>
<keyword evidence="3" id="KW-1185">Reference proteome</keyword>
<gene>
    <name evidence="2" type="ORF">EVAR_74041_1</name>
</gene>
<dbReference type="AlphaFoldDB" id="A0A4C1ST24"/>
<reference evidence="2 3" key="1">
    <citation type="journal article" date="2019" name="Commun. Biol.">
        <title>The bagworm genome reveals a unique fibroin gene that provides high tensile strength.</title>
        <authorList>
            <person name="Kono N."/>
            <person name="Nakamura H."/>
            <person name="Ohtoshi R."/>
            <person name="Tomita M."/>
            <person name="Numata K."/>
            <person name="Arakawa K."/>
        </authorList>
    </citation>
    <scope>NUCLEOTIDE SEQUENCE [LARGE SCALE GENOMIC DNA]</scope>
</reference>
<proteinExistence type="predicted"/>
<organism evidence="2 3">
    <name type="scientific">Eumeta variegata</name>
    <name type="common">Bagworm moth</name>
    <name type="synonym">Eumeta japonica</name>
    <dbReference type="NCBI Taxonomy" id="151549"/>
    <lineage>
        <taxon>Eukaryota</taxon>
        <taxon>Metazoa</taxon>
        <taxon>Ecdysozoa</taxon>
        <taxon>Arthropoda</taxon>
        <taxon>Hexapoda</taxon>
        <taxon>Insecta</taxon>
        <taxon>Pterygota</taxon>
        <taxon>Neoptera</taxon>
        <taxon>Endopterygota</taxon>
        <taxon>Lepidoptera</taxon>
        <taxon>Glossata</taxon>
        <taxon>Ditrysia</taxon>
        <taxon>Tineoidea</taxon>
        <taxon>Psychidae</taxon>
        <taxon>Oiketicinae</taxon>
        <taxon>Eumeta</taxon>
    </lineage>
</organism>
<sequence length="131" mass="14183">MSFTSYLRNRAEVNGVALSVTIVRGNPNRPNISLSRRNTGSVPAPSASRAHSTHLECASTTTRWCRPPHLAYPNERVPTVARVRPGASGARLAGRSAAHAPHAPTAPRCPHLSRATRTYGALRLSLYYAEM</sequence>
<evidence type="ECO:0000313" key="2">
    <source>
        <dbReference type="EMBL" id="GBP04201.1"/>
    </source>
</evidence>
<comment type="caution">
    <text evidence="2">The sequence shown here is derived from an EMBL/GenBank/DDBJ whole genome shotgun (WGS) entry which is preliminary data.</text>
</comment>
<dbReference type="EMBL" id="BGZK01003743">
    <property type="protein sequence ID" value="GBP04201.1"/>
    <property type="molecule type" value="Genomic_DNA"/>
</dbReference>
<name>A0A4C1ST24_EUMVA</name>
<feature type="compositionally biased region" description="Polar residues" evidence="1">
    <location>
        <begin position="28"/>
        <end position="41"/>
    </location>
</feature>
<evidence type="ECO:0000313" key="3">
    <source>
        <dbReference type="Proteomes" id="UP000299102"/>
    </source>
</evidence>
<accession>A0A4C1ST24</accession>